<keyword evidence="1" id="KW-0472">Membrane</keyword>
<evidence type="ECO:0000313" key="2">
    <source>
        <dbReference type="EMBL" id="QSE98530.1"/>
    </source>
</evidence>
<dbReference type="KEGG" id="fuv:JR347_05475"/>
<gene>
    <name evidence="2" type="ORF">JR347_05475</name>
</gene>
<reference evidence="2" key="1">
    <citation type="submission" date="2021-02" db="EMBL/GenBank/DDBJ databases">
        <title>Fulvivirga sp. S481 isolated from sea water.</title>
        <authorList>
            <person name="Bae S.S."/>
            <person name="Baek K."/>
        </authorList>
    </citation>
    <scope>NUCLEOTIDE SEQUENCE</scope>
    <source>
        <strain evidence="2">S481</strain>
    </source>
</reference>
<feature type="transmembrane region" description="Helical" evidence="1">
    <location>
        <begin position="93"/>
        <end position="115"/>
    </location>
</feature>
<dbReference type="AlphaFoldDB" id="A0A975A1S3"/>
<proteinExistence type="predicted"/>
<protein>
    <recommendedName>
        <fullName evidence="4">NfeD-like C-terminal domain-containing protein</fullName>
    </recommendedName>
</protein>
<keyword evidence="3" id="KW-1185">Reference proteome</keyword>
<dbReference type="Gene3D" id="2.40.50.140">
    <property type="entry name" value="Nucleic acid-binding proteins"/>
    <property type="match status" value="1"/>
</dbReference>
<organism evidence="2 3">
    <name type="scientific">Fulvivirga lutea</name>
    <dbReference type="NCBI Taxonomy" id="2810512"/>
    <lineage>
        <taxon>Bacteria</taxon>
        <taxon>Pseudomonadati</taxon>
        <taxon>Bacteroidota</taxon>
        <taxon>Cytophagia</taxon>
        <taxon>Cytophagales</taxon>
        <taxon>Fulvivirgaceae</taxon>
        <taxon>Fulvivirga</taxon>
    </lineage>
</organism>
<evidence type="ECO:0008006" key="4">
    <source>
        <dbReference type="Google" id="ProtNLM"/>
    </source>
</evidence>
<dbReference type="EMBL" id="CP070608">
    <property type="protein sequence ID" value="QSE98530.1"/>
    <property type="molecule type" value="Genomic_DNA"/>
</dbReference>
<evidence type="ECO:0000313" key="3">
    <source>
        <dbReference type="Proteomes" id="UP000662783"/>
    </source>
</evidence>
<dbReference type="InterPro" id="IPR012340">
    <property type="entry name" value="NA-bd_OB-fold"/>
</dbReference>
<keyword evidence="1" id="KW-1133">Transmembrane helix</keyword>
<keyword evidence="1" id="KW-0812">Transmembrane</keyword>
<name>A0A975A1S3_9BACT</name>
<accession>A0A975A1S3</accession>
<dbReference type="Proteomes" id="UP000662783">
    <property type="component" value="Chromosome"/>
</dbReference>
<sequence>MDNFSVWWEALATLEKIYWAIAIPFTLFFLLQLALTFFGGDIPEDAGADADIEGDDGISFQFFTLKNMVAFFTIFSWTGIACLDSGLSNGLSIAISLVAGVAMMFLMGAIFYYLGKANESGTLQMKNAIGVIGEVYMEVKANRGNIGKVQLKVQGSLRTLEAITDDEVDLKPGMVITVKDLANDILIITTNKLT</sequence>
<feature type="transmembrane region" description="Helical" evidence="1">
    <location>
        <begin position="17"/>
        <end position="38"/>
    </location>
</feature>
<evidence type="ECO:0000256" key="1">
    <source>
        <dbReference type="SAM" id="Phobius"/>
    </source>
</evidence>
<dbReference type="RefSeq" id="WP_205723044.1">
    <property type="nucleotide sequence ID" value="NZ_CP070608.1"/>
</dbReference>